<dbReference type="EMBL" id="GBHO01015740">
    <property type="protein sequence ID" value="JAG27864.1"/>
    <property type="molecule type" value="Transcribed_RNA"/>
</dbReference>
<proteinExistence type="predicted"/>
<dbReference type="AlphaFoldDB" id="A0A0A9YED0"/>
<reference evidence="3" key="2">
    <citation type="submission" date="2014-07" db="EMBL/GenBank/DDBJ databases">
        <authorList>
            <person name="Hull J."/>
        </authorList>
    </citation>
    <scope>NUCLEOTIDE SEQUENCE</scope>
</reference>
<accession>A0A0A9YED0</accession>
<sequence length="322" mass="33396">MVQSANGGPNNNPFYNLSPTNNSKPVHMTSSALSSNSNNVVVGAAAAAAKKSPFVQGSMTGLAVANSLGSAPYSSTSYLHQRSASKNSFVAPTTSSIGTNMIDNPLSASPMASLTVQNMTYSPSIAQDNASNDSNVNANTNNTNAFPAATQTFPATSLTSPFMLPMQQTTAIHTPKNSAATVATVGSNTYKMNGIDGNNSNNTSAKTTRRIFQQDDNTSASPGYGANTNSRSLGTHFVTNEQMSIPMGITSLHSSASNQNYGRNDDTLANTNFACTDDHTLSPPPQGVLFGVSPSASAIATTTQALNYTQANGTCNVQPQQE</sequence>
<protein>
    <submittedName>
        <fullName evidence="3">Uncharacterized protein</fullName>
    </submittedName>
</protein>
<evidence type="ECO:0000313" key="3">
    <source>
        <dbReference type="EMBL" id="JAG27865.1"/>
    </source>
</evidence>
<evidence type="ECO:0000256" key="1">
    <source>
        <dbReference type="SAM" id="MobiDB-lite"/>
    </source>
</evidence>
<evidence type="ECO:0000313" key="2">
    <source>
        <dbReference type="EMBL" id="JAG27864.1"/>
    </source>
</evidence>
<dbReference type="EMBL" id="GBHO01015739">
    <property type="protein sequence ID" value="JAG27865.1"/>
    <property type="molecule type" value="Transcribed_RNA"/>
</dbReference>
<reference evidence="3" key="1">
    <citation type="journal article" date="2014" name="PLoS ONE">
        <title>Transcriptome-Based Identification of ABC Transporters in the Western Tarnished Plant Bug Lygus hesperus.</title>
        <authorList>
            <person name="Hull J.J."/>
            <person name="Chaney K."/>
            <person name="Geib S.M."/>
            <person name="Fabrick J.A."/>
            <person name="Brent C.S."/>
            <person name="Walsh D."/>
            <person name="Lavine L.C."/>
        </authorList>
    </citation>
    <scope>NUCLEOTIDE SEQUENCE</scope>
</reference>
<name>A0A0A9YED0_LYGHE</name>
<feature type="region of interest" description="Disordered" evidence="1">
    <location>
        <begin position="212"/>
        <end position="231"/>
    </location>
</feature>
<feature type="compositionally biased region" description="Polar residues" evidence="1">
    <location>
        <begin position="1"/>
        <end position="24"/>
    </location>
</feature>
<feature type="region of interest" description="Disordered" evidence="1">
    <location>
        <begin position="1"/>
        <end position="31"/>
    </location>
</feature>
<organism evidence="3">
    <name type="scientific">Lygus hesperus</name>
    <name type="common">Western plant bug</name>
    <dbReference type="NCBI Taxonomy" id="30085"/>
    <lineage>
        <taxon>Eukaryota</taxon>
        <taxon>Metazoa</taxon>
        <taxon>Ecdysozoa</taxon>
        <taxon>Arthropoda</taxon>
        <taxon>Hexapoda</taxon>
        <taxon>Insecta</taxon>
        <taxon>Pterygota</taxon>
        <taxon>Neoptera</taxon>
        <taxon>Paraneoptera</taxon>
        <taxon>Hemiptera</taxon>
        <taxon>Heteroptera</taxon>
        <taxon>Panheteroptera</taxon>
        <taxon>Cimicomorpha</taxon>
        <taxon>Miridae</taxon>
        <taxon>Mirini</taxon>
        <taxon>Lygus</taxon>
    </lineage>
</organism>
<gene>
    <name evidence="3" type="ORF">CM83_33610</name>
    <name evidence="2" type="ORF">CM83_33612</name>
</gene>